<accession>A0A8E2E6E3</accession>
<sequence length="332" mass="35937">MLSLPLITPRDDSALWPSLSHRLNPFDNPSATTDPQNPNNPNPHPHNLTRRPHSRSHQHSNPSRSFFASLTADENTIQQRKQNVRRFGAGWIRPPGVAKTYQATMDELAEREEQEILARREQALLDLASAQEEAAAREAAERGEDDGDEGDGEGERDLDDEVPEAEEEGSEGSEDADGDQGSEEGEGEGEMTFNEDSFIEGSMVAAEVEQMLEMEEAEMAGVLQDERDLDDDVPEAGSYQHTDTELEDESSDLEDMSLGPGPSTGRRSMGRGGELRRGSGGRGAGRINLFSEGGSSMMGGNSFVGSSPAAARGPGLGNAFRNRLFRPSGPGR</sequence>
<evidence type="ECO:0000313" key="3">
    <source>
        <dbReference type="Proteomes" id="UP000250266"/>
    </source>
</evidence>
<protein>
    <recommendedName>
        <fullName evidence="4">Apc15p protein-domain-containing protein</fullName>
    </recommendedName>
</protein>
<dbReference type="InterPro" id="IPR008402">
    <property type="entry name" value="APC_su15/mnd2"/>
</dbReference>
<name>A0A8E2E6E3_9PEZI</name>
<dbReference type="GO" id="GO:0031145">
    <property type="term" value="P:anaphase-promoting complex-dependent catabolic process"/>
    <property type="evidence" value="ECO:0007669"/>
    <property type="project" value="InterPro"/>
</dbReference>
<dbReference type="Pfam" id="PF05841">
    <property type="entry name" value="Apc15p"/>
    <property type="match status" value="1"/>
</dbReference>
<dbReference type="AlphaFoldDB" id="A0A8E2E6E3"/>
<evidence type="ECO:0008006" key="4">
    <source>
        <dbReference type="Google" id="ProtNLM"/>
    </source>
</evidence>
<proteinExistence type="predicted"/>
<feature type="region of interest" description="Disordered" evidence="1">
    <location>
        <begin position="1"/>
        <end position="65"/>
    </location>
</feature>
<keyword evidence="3" id="KW-1185">Reference proteome</keyword>
<dbReference type="OrthoDB" id="5320532at2759"/>
<feature type="compositionally biased region" description="Basic residues" evidence="1">
    <location>
        <begin position="47"/>
        <end position="58"/>
    </location>
</feature>
<feature type="region of interest" description="Disordered" evidence="1">
    <location>
        <begin position="131"/>
        <end position="332"/>
    </location>
</feature>
<dbReference type="EMBL" id="KV745080">
    <property type="protein sequence ID" value="OCK78105.1"/>
    <property type="molecule type" value="Genomic_DNA"/>
</dbReference>
<organism evidence="2 3">
    <name type="scientific">Lepidopterella palustris CBS 459.81</name>
    <dbReference type="NCBI Taxonomy" id="1314670"/>
    <lineage>
        <taxon>Eukaryota</taxon>
        <taxon>Fungi</taxon>
        <taxon>Dikarya</taxon>
        <taxon>Ascomycota</taxon>
        <taxon>Pezizomycotina</taxon>
        <taxon>Dothideomycetes</taxon>
        <taxon>Pleosporomycetidae</taxon>
        <taxon>Mytilinidiales</taxon>
        <taxon>Argynnaceae</taxon>
        <taxon>Lepidopterella</taxon>
    </lineage>
</organism>
<evidence type="ECO:0000256" key="1">
    <source>
        <dbReference type="SAM" id="MobiDB-lite"/>
    </source>
</evidence>
<gene>
    <name evidence="2" type="ORF">K432DRAFT_395041</name>
</gene>
<feature type="compositionally biased region" description="Acidic residues" evidence="1">
    <location>
        <begin position="143"/>
        <end position="189"/>
    </location>
</feature>
<evidence type="ECO:0000313" key="2">
    <source>
        <dbReference type="EMBL" id="OCK78105.1"/>
    </source>
</evidence>
<dbReference type="Proteomes" id="UP000250266">
    <property type="component" value="Unassembled WGS sequence"/>
</dbReference>
<reference evidence="2 3" key="1">
    <citation type="journal article" date="2016" name="Nat. Commun.">
        <title>Ectomycorrhizal ecology is imprinted in the genome of the dominant symbiotic fungus Cenococcum geophilum.</title>
        <authorList>
            <consortium name="DOE Joint Genome Institute"/>
            <person name="Peter M."/>
            <person name="Kohler A."/>
            <person name="Ohm R.A."/>
            <person name="Kuo A."/>
            <person name="Krutzmann J."/>
            <person name="Morin E."/>
            <person name="Arend M."/>
            <person name="Barry K.W."/>
            <person name="Binder M."/>
            <person name="Choi C."/>
            <person name="Clum A."/>
            <person name="Copeland A."/>
            <person name="Grisel N."/>
            <person name="Haridas S."/>
            <person name="Kipfer T."/>
            <person name="LaButti K."/>
            <person name="Lindquist E."/>
            <person name="Lipzen A."/>
            <person name="Maire R."/>
            <person name="Meier B."/>
            <person name="Mihaltcheva S."/>
            <person name="Molinier V."/>
            <person name="Murat C."/>
            <person name="Poggeler S."/>
            <person name="Quandt C.A."/>
            <person name="Sperisen C."/>
            <person name="Tritt A."/>
            <person name="Tisserant E."/>
            <person name="Crous P.W."/>
            <person name="Henrissat B."/>
            <person name="Nehls U."/>
            <person name="Egli S."/>
            <person name="Spatafora J.W."/>
            <person name="Grigoriev I.V."/>
            <person name="Martin F.M."/>
        </authorList>
    </citation>
    <scope>NUCLEOTIDE SEQUENCE [LARGE SCALE GENOMIC DNA]</scope>
    <source>
        <strain evidence="2 3">CBS 459.81</strain>
    </source>
</reference>
<feature type="compositionally biased region" description="Low complexity" evidence="1">
    <location>
        <begin position="290"/>
        <end position="307"/>
    </location>
</feature>
<feature type="compositionally biased region" description="Acidic residues" evidence="1">
    <location>
        <begin position="245"/>
        <end position="255"/>
    </location>
</feature>
<dbReference type="GO" id="GO:0005680">
    <property type="term" value="C:anaphase-promoting complex"/>
    <property type="evidence" value="ECO:0007669"/>
    <property type="project" value="InterPro"/>
</dbReference>